<proteinExistence type="predicted"/>
<gene>
    <name evidence="2" type="ORF">ACFQ1S_33480</name>
</gene>
<evidence type="ECO:0000313" key="2">
    <source>
        <dbReference type="EMBL" id="MFD1050089.1"/>
    </source>
</evidence>
<sequence>MVQFLTERVVLGVIATLAVLGLFVFLCRTRRVSTSVDEAQLDAIQRLSKAAPELRGGLTEASADQTVKHLVELLKCVAVGLSDASGALLSWDGQANHHYQDLADA</sequence>
<dbReference type="Proteomes" id="UP001597045">
    <property type="component" value="Unassembled WGS sequence"/>
</dbReference>
<keyword evidence="3" id="KW-1185">Reference proteome</keyword>
<organism evidence="2 3">
    <name type="scientific">Kibdelosporangium lantanae</name>
    <dbReference type="NCBI Taxonomy" id="1497396"/>
    <lineage>
        <taxon>Bacteria</taxon>
        <taxon>Bacillati</taxon>
        <taxon>Actinomycetota</taxon>
        <taxon>Actinomycetes</taxon>
        <taxon>Pseudonocardiales</taxon>
        <taxon>Pseudonocardiaceae</taxon>
        <taxon>Kibdelosporangium</taxon>
    </lineage>
</organism>
<feature type="non-terminal residue" evidence="2">
    <location>
        <position position="105"/>
    </location>
</feature>
<protein>
    <submittedName>
        <fullName evidence="2">Sensor histidine kinase</fullName>
    </submittedName>
</protein>
<name>A0ABW3MKC0_9PSEU</name>
<keyword evidence="1" id="KW-0812">Transmembrane</keyword>
<evidence type="ECO:0000313" key="3">
    <source>
        <dbReference type="Proteomes" id="UP001597045"/>
    </source>
</evidence>
<keyword evidence="2" id="KW-0418">Kinase</keyword>
<evidence type="ECO:0000256" key="1">
    <source>
        <dbReference type="SAM" id="Phobius"/>
    </source>
</evidence>
<comment type="caution">
    <text evidence="2">The sequence shown here is derived from an EMBL/GenBank/DDBJ whole genome shotgun (WGS) entry which is preliminary data.</text>
</comment>
<accession>A0ABW3MKC0</accession>
<dbReference type="EMBL" id="JBHTIS010002600">
    <property type="protein sequence ID" value="MFD1050089.1"/>
    <property type="molecule type" value="Genomic_DNA"/>
</dbReference>
<keyword evidence="1" id="KW-0472">Membrane</keyword>
<keyword evidence="2" id="KW-0808">Transferase</keyword>
<feature type="transmembrane region" description="Helical" evidence="1">
    <location>
        <begin position="9"/>
        <end position="26"/>
    </location>
</feature>
<dbReference type="GO" id="GO:0016301">
    <property type="term" value="F:kinase activity"/>
    <property type="evidence" value="ECO:0007669"/>
    <property type="project" value="UniProtKB-KW"/>
</dbReference>
<keyword evidence="1" id="KW-1133">Transmembrane helix</keyword>
<reference evidence="3" key="1">
    <citation type="journal article" date="2019" name="Int. J. Syst. Evol. Microbiol.">
        <title>The Global Catalogue of Microorganisms (GCM) 10K type strain sequencing project: providing services to taxonomists for standard genome sequencing and annotation.</title>
        <authorList>
            <consortium name="The Broad Institute Genomics Platform"/>
            <consortium name="The Broad Institute Genome Sequencing Center for Infectious Disease"/>
            <person name="Wu L."/>
            <person name="Ma J."/>
        </authorList>
    </citation>
    <scope>NUCLEOTIDE SEQUENCE [LARGE SCALE GENOMIC DNA]</scope>
    <source>
        <strain evidence="3">JCM 31486</strain>
    </source>
</reference>